<comment type="caution">
    <text evidence="1">The sequence shown here is derived from an EMBL/GenBank/DDBJ whole genome shotgun (WGS) entry which is preliminary data.</text>
</comment>
<keyword evidence="2" id="KW-1185">Reference proteome</keyword>
<name>A0ABN7W107_GIGMA</name>
<organism evidence="1 2">
    <name type="scientific">Gigaspora margarita</name>
    <dbReference type="NCBI Taxonomy" id="4874"/>
    <lineage>
        <taxon>Eukaryota</taxon>
        <taxon>Fungi</taxon>
        <taxon>Fungi incertae sedis</taxon>
        <taxon>Mucoromycota</taxon>
        <taxon>Glomeromycotina</taxon>
        <taxon>Glomeromycetes</taxon>
        <taxon>Diversisporales</taxon>
        <taxon>Gigasporaceae</taxon>
        <taxon>Gigaspora</taxon>
    </lineage>
</organism>
<evidence type="ECO:0000313" key="1">
    <source>
        <dbReference type="EMBL" id="CAG8810131.1"/>
    </source>
</evidence>
<dbReference type="Proteomes" id="UP000789901">
    <property type="component" value="Unassembled WGS sequence"/>
</dbReference>
<dbReference type="EMBL" id="CAJVQB010027208">
    <property type="protein sequence ID" value="CAG8810131.1"/>
    <property type="molecule type" value="Genomic_DNA"/>
</dbReference>
<protein>
    <submittedName>
        <fullName evidence="1">3685_t:CDS:1</fullName>
    </submittedName>
</protein>
<proteinExistence type="predicted"/>
<gene>
    <name evidence="1" type="ORF">GMARGA_LOCUS25035</name>
</gene>
<sequence>LQHMNINPVAKIISQVFHKLSITPNDLLLSRILDVENIIVKHTLIREELEKINLWKTVYEQIQYTQLDERLIEFILELWRTPEYTMQSPSINKSTWEYDVLDPIVKFITYDLEEDIFIRW</sequence>
<accession>A0ABN7W107</accession>
<evidence type="ECO:0000313" key="2">
    <source>
        <dbReference type="Proteomes" id="UP000789901"/>
    </source>
</evidence>
<feature type="non-terminal residue" evidence="1">
    <location>
        <position position="1"/>
    </location>
</feature>
<reference evidence="1 2" key="1">
    <citation type="submission" date="2021-06" db="EMBL/GenBank/DDBJ databases">
        <authorList>
            <person name="Kallberg Y."/>
            <person name="Tangrot J."/>
            <person name="Rosling A."/>
        </authorList>
    </citation>
    <scope>NUCLEOTIDE SEQUENCE [LARGE SCALE GENOMIC DNA]</scope>
    <source>
        <strain evidence="1 2">120-4 pot B 10/14</strain>
    </source>
</reference>